<feature type="region of interest" description="Disordered" evidence="1">
    <location>
        <begin position="100"/>
        <end position="132"/>
    </location>
</feature>
<gene>
    <name evidence="3" type="ORF">ERS007661_01711</name>
    <name evidence="4" type="ORF">ERS007741_01552</name>
    <name evidence="2" type="ORF">ERS027661_02743</name>
</gene>
<dbReference type="Proteomes" id="UP000048600">
    <property type="component" value="Unassembled WGS sequence"/>
</dbReference>
<sequence>MFSGFRCRSSAIAASMMLGCPEPPDPPLVSIASRPSMDTPDTWLPRLPKPEITAGAEPSVLTLNMPEMSTPEFSTPDARLPALPRPESVPTIGLEAWFSKPDTPAPKLAMPEPPPPPVLKKPDDGSSVELPKPGSAGMSMIEMLMGPALLRTSKFSGIGSILVPVMVTAGMSTDTSIGTTSDIEIPLIVEAGMSIGGMSMGMDWLNEIAGNSMASMVCCSGRANPPSVAEVRGMATCI</sequence>
<evidence type="ECO:0000313" key="7">
    <source>
        <dbReference type="Proteomes" id="UP000049023"/>
    </source>
</evidence>
<evidence type="ECO:0000313" key="3">
    <source>
        <dbReference type="EMBL" id="CNV14116.1"/>
    </source>
</evidence>
<dbReference type="EMBL" id="CNFU01000618">
    <property type="protein sequence ID" value="CKS20531.1"/>
    <property type="molecule type" value="Genomic_DNA"/>
</dbReference>
<dbReference type="PROSITE" id="PS51257">
    <property type="entry name" value="PROKAR_LIPOPROTEIN"/>
    <property type="match status" value="1"/>
</dbReference>
<dbReference type="AlphaFoldDB" id="A0A655IRL1"/>
<name>A0A655IRL1_MYCTX</name>
<reference evidence="5 6" key="1">
    <citation type="submission" date="2015-03" db="EMBL/GenBank/DDBJ databases">
        <authorList>
            <consortium name="Pathogen Informatics"/>
        </authorList>
    </citation>
    <scope>NUCLEOTIDE SEQUENCE [LARGE SCALE GENOMIC DNA]</scope>
    <source>
        <strain evidence="2 7">Bir 187</strain>
        <strain evidence="3 5">D00501624</strain>
        <strain evidence="4 6">P00601463</strain>
    </source>
</reference>
<protein>
    <submittedName>
        <fullName evidence="4">Uncharacterized protein</fullName>
    </submittedName>
</protein>
<organism evidence="4 6">
    <name type="scientific">Mycobacterium tuberculosis</name>
    <dbReference type="NCBI Taxonomy" id="1773"/>
    <lineage>
        <taxon>Bacteria</taxon>
        <taxon>Bacillati</taxon>
        <taxon>Actinomycetota</taxon>
        <taxon>Actinomycetes</taxon>
        <taxon>Mycobacteriales</taxon>
        <taxon>Mycobacteriaceae</taxon>
        <taxon>Mycobacterium</taxon>
        <taxon>Mycobacterium tuberculosis complex</taxon>
    </lineage>
</organism>
<accession>A0A655IRL1</accession>
<dbReference type="Proteomes" id="UP000049023">
    <property type="component" value="Unassembled WGS sequence"/>
</dbReference>
<dbReference type="EMBL" id="CHKL01000138">
    <property type="protein sequence ID" value="COW12300.1"/>
    <property type="molecule type" value="Genomic_DNA"/>
</dbReference>
<evidence type="ECO:0000313" key="5">
    <source>
        <dbReference type="Proteomes" id="UP000039217"/>
    </source>
</evidence>
<evidence type="ECO:0000313" key="2">
    <source>
        <dbReference type="EMBL" id="CKS20531.1"/>
    </source>
</evidence>
<dbReference type="EMBL" id="CQQC01000509">
    <property type="protein sequence ID" value="CNV14116.1"/>
    <property type="molecule type" value="Genomic_DNA"/>
</dbReference>
<proteinExistence type="predicted"/>
<dbReference type="Proteomes" id="UP000039217">
    <property type="component" value="Unassembled WGS sequence"/>
</dbReference>
<evidence type="ECO:0000313" key="6">
    <source>
        <dbReference type="Proteomes" id="UP000048600"/>
    </source>
</evidence>
<evidence type="ECO:0000313" key="4">
    <source>
        <dbReference type="EMBL" id="COW12300.1"/>
    </source>
</evidence>
<evidence type="ECO:0000256" key="1">
    <source>
        <dbReference type="SAM" id="MobiDB-lite"/>
    </source>
</evidence>